<evidence type="ECO:0000256" key="2">
    <source>
        <dbReference type="SAM" id="MobiDB-lite"/>
    </source>
</evidence>
<dbReference type="PANTHER" id="PTHR48082:SF2">
    <property type="entry name" value="ATP SYNTHASE SUBUNIT ALPHA, MITOCHONDRIAL"/>
    <property type="match status" value="1"/>
</dbReference>
<organism evidence="5 6">
    <name type="scientific">Durusdinium trenchii</name>
    <dbReference type="NCBI Taxonomy" id="1381693"/>
    <lineage>
        <taxon>Eukaryota</taxon>
        <taxon>Sar</taxon>
        <taxon>Alveolata</taxon>
        <taxon>Dinophyceae</taxon>
        <taxon>Suessiales</taxon>
        <taxon>Symbiodiniaceae</taxon>
        <taxon>Durusdinium</taxon>
    </lineage>
</organism>
<dbReference type="InterPro" id="IPR005294">
    <property type="entry name" value="ATP_synth_F1_asu"/>
</dbReference>
<comment type="caution">
    <text evidence="5">The sequence shown here is derived from an EMBL/GenBank/DDBJ whole genome shotgun (WGS) entry which is preliminary data.</text>
</comment>
<keyword evidence="6" id="KW-1185">Reference proteome</keyword>
<feature type="compositionally biased region" description="Low complexity" evidence="2">
    <location>
        <begin position="963"/>
        <end position="972"/>
    </location>
</feature>
<dbReference type="EMBL" id="CAXAMN010023395">
    <property type="protein sequence ID" value="CAK9077387.1"/>
    <property type="molecule type" value="Genomic_DNA"/>
</dbReference>
<protein>
    <recommendedName>
        <fullName evidence="4">ATPase F1/V1/A1 complex alpha/beta subunit nucleotide-binding domain-containing protein</fullName>
    </recommendedName>
</protein>
<reference evidence="5 6" key="1">
    <citation type="submission" date="2024-02" db="EMBL/GenBank/DDBJ databases">
        <authorList>
            <person name="Chen Y."/>
            <person name="Shah S."/>
            <person name="Dougan E. K."/>
            <person name="Thang M."/>
            <person name="Chan C."/>
        </authorList>
    </citation>
    <scope>NUCLEOTIDE SEQUENCE [LARGE SCALE GENOMIC DNA]</scope>
</reference>
<evidence type="ECO:0000256" key="3">
    <source>
        <dbReference type="SAM" id="Phobius"/>
    </source>
</evidence>
<dbReference type="InterPro" id="IPR027417">
    <property type="entry name" value="P-loop_NTPase"/>
</dbReference>
<feature type="region of interest" description="Disordered" evidence="2">
    <location>
        <begin position="671"/>
        <end position="692"/>
    </location>
</feature>
<evidence type="ECO:0000256" key="1">
    <source>
        <dbReference type="ARBA" id="ARBA00008936"/>
    </source>
</evidence>
<proteinExistence type="inferred from homology"/>
<keyword evidence="3" id="KW-0472">Membrane</keyword>
<comment type="similarity">
    <text evidence="1">Belongs to the ATPase alpha/beta chains family.</text>
</comment>
<dbReference type="Proteomes" id="UP001642484">
    <property type="component" value="Unassembled WGS sequence"/>
</dbReference>
<feature type="region of interest" description="Disordered" evidence="2">
    <location>
        <begin position="751"/>
        <end position="779"/>
    </location>
</feature>
<dbReference type="PANTHER" id="PTHR48082">
    <property type="entry name" value="ATP SYNTHASE SUBUNIT ALPHA, MITOCHONDRIAL"/>
    <property type="match status" value="1"/>
</dbReference>
<feature type="region of interest" description="Disordered" evidence="2">
    <location>
        <begin position="1089"/>
        <end position="1124"/>
    </location>
</feature>
<feature type="region of interest" description="Disordered" evidence="2">
    <location>
        <begin position="947"/>
        <end position="992"/>
    </location>
</feature>
<feature type="transmembrane region" description="Helical" evidence="3">
    <location>
        <begin position="622"/>
        <end position="642"/>
    </location>
</feature>
<feature type="compositionally biased region" description="Basic and acidic residues" evidence="2">
    <location>
        <begin position="1089"/>
        <end position="1099"/>
    </location>
</feature>
<accession>A0ABP0PQ68</accession>
<evidence type="ECO:0000313" key="5">
    <source>
        <dbReference type="EMBL" id="CAK9077387.1"/>
    </source>
</evidence>
<sequence>MDVLPNIGAGLACRVAAHIAEAPLMWRLQGGMRSRSTRCSVAWRRCFTGHPDLEHPEVVQSLPEGLLVSSSPASSSKASSVPSRGSVLEHEGSFWVNVFEVDKYWFASPLPGSAGKGAKARWTGLEEGSIDVVKLVQCLKRPTPLQAERAQLSTGLNSGVLAVDVLAPIGAGQSMLICGPEGAGKSTLASQVMEQVLLQRHVDQAIRFASDPCCAPLDTVLHRAGALQQLVALPDADSAGHADASAALLPALWAAVAAAEDCRTSGQTALLVLDTLAPLLDAWRLAVSMAEEASGSLDLESLSAQRRGAFANLLERASNLHAGGSLTMLALLETEALAAMGVSSAGVVGSRHTPSSSYSIEEFGDRRPSELQRLEKLQERGIPLTEHSLKALGIAVPGSKVDDGLAARELQSLADGQVVLDPSRSRFPAIEPGASFSRFGLGSTSGPEAKARDVRPPALQAVAAHLRTLLALESEARFRPAEQEVDRHQTRQMECVAAALRQPADAPLLWQEMTALLLAASSGALDTLPLDEAMDSLAGGSRSPLLLHLRDAAPGALQKITEEAQPSQSTIRELEVFCPPIPSLGLRKPKQCMGRKAHLWVWGGALIVALLLEVYARHGVRVMLTLGLLAAGLAAAWLWDLWVEKALKGSSMWLETRQMLWEALRSQQPKRTDVTDVTRKRRGDREDPRFDPPVGPVYRKAKDFCLEIGAVEVREVLEDEELCQELSEHLQLKPLELKRFRALASEVSADPSFQLVDPEEEEPDPQSPEEWAAQEQTSPVAEVHHLEEVGAPRHRPDFEEAPQAKRLFAAAAWNKPGPRGKGRGKDGLVRASGRHYFEDRDDHADDATATWSQPTAANPYFGSLATEDTCACGSSNIGRHMCYDCGRQREAPSKSQVPPHSESFGGTGAKDGGGAGGRSRFCIHCGAPHVATAKFCSDCGERVDAPPIDAPHIEGGSSGGASTGRRGATGSTKGDPKRGGYFNAEQEVEQETFQDYKKHLRDEVLKSPPSERGVGAYIRSVTGELWGRVVCDQGRSWQLASGRSAKKENEGKIWNFEKPSNVAKANTALVPQTQRQTSVLDELAEKRRQEEAALAAKREAARRRRREEDAKPNGAAARPRGAVEHVERRVDPDDNQSYTWEELRERYRGMFSEAEVLEYWQKDCKVAPSPLGPPGRGPEVRTDPDDHQVYSFDELVRKYKGAFSLAQIEEYWLEECQLY</sequence>
<feature type="domain" description="ATPase F1/V1/A1 complex alpha/beta subunit nucleotide-binding" evidence="4">
    <location>
        <begin position="159"/>
        <end position="335"/>
    </location>
</feature>
<dbReference type="Gene3D" id="3.40.50.300">
    <property type="entry name" value="P-loop containing nucleotide triphosphate hydrolases"/>
    <property type="match status" value="1"/>
</dbReference>
<name>A0ABP0PQ68_9DINO</name>
<feature type="compositionally biased region" description="Basic and acidic residues" evidence="2">
    <location>
        <begin position="671"/>
        <end position="690"/>
    </location>
</feature>
<feature type="region of interest" description="Disordered" evidence="2">
    <location>
        <begin position="890"/>
        <end position="912"/>
    </location>
</feature>
<dbReference type="SUPFAM" id="SSF52540">
    <property type="entry name" value="P-loop containing nucleoside triphosphate hydrolases"/>
    <property type="match status" value="1"/>
</dbReference>
<evidence type="ECO:0000259" key="4">
    <source>
        <dbReference type="Pfam" id="PF00006"/>
    </source>
</evidence>
<gene>
    <name evidence="5" type="ORF">CCMP2556_LOCUS38158</name>
</gene>
<dbReference type="InterPro" id="IPR000194">
    <property type="entry name" value="ATPase_F1/V1/A1_a/bsu_nucl-bd"/>
</dbReference>
<keyword evidence="3" id="KW-1133">Transmembrane helix</keyword>
<dbReference type="Pfam" id="PF00006">
    <property type="entry name" value="ATP-synt_ab"/>
    <property type="match status" value="1"/>
</dbReference>
<keyword evidence="3" id="KW-0812">Transmembrane</keyword>
<evidence type="ECO:0000313" key="6">
    <source>
        <dbReference type="Proteomes" id="UP001642484"/>
    </source>
</evidence>
<feature type="transmembrane region" description="Helical" evidence="3">
    <location>
        <begin position="597"/>
        <end position="615"/>
    </location>
</feature>